<sequence>MKRRRRERKGRDPAGGHAFRCSCIELAVCYQRRVKRFAPTALMLGNTVTGCSVMAPAGMLAELSGGLGVTIHAAGLLITFGAIVLCVGSPVTAWLTSRIERRTLLTVTLLVLALTNAVSAVAPDYASLLIIRLVMLAIGVLYTPQAAGTAALIVPVEKRGSTIAYIFLGWSLAAAVGLPLITFIASRYGFRTAYGAVALTGFISVALLWWRLPGGLQGVPVDLRTWLDLGRNRMIVLLLAITTLQMSGQFVVFTFMGPLLAKLTGASSDAIGIVFALYGICGFVGIMIATRIVDTWGAWRTSVLFTGLLLAGVAGWAVSAGVYGLMAVSVALWGLGFASTNSMQQVRLVAAAPPFASASVSLNTSVLYVGQAVGSAIGGLLFAREWLHSAGYVAAAFVAVALTIVIITRPRRTARAVAAE</sequence>
<dbReference type="GO" id="GO:0022857">
    <property type="term" value="F:transmembrane transporter activity"/>
    <property type="evidence" value="ECO:0007669"/>
    <property type="project" value="InterPro"/>
</dbReference>
<feature type="transmembrane region" description="Helical" evidence="6">
    <location>
        <begin position="389"/>
        <end position="407"/>
    </location>
</feature>
<organism evidence="8 9">
    <name type="scientific">Bradyrhizobium ivorense</name>
    <dbReference type="NCBI Taxonomy" id="2511166"/>
    <lineage>
        <taxon>Bacteria</taxon>
        <taxon>Pseudomonadati</taxon>
        <taxon>Pseudomonadota</taxon>
        <taxon>Alphaproteobacteria</taxon>
        <taxon>Hyphomicrobiales</taxon>
        <taxon>Nitrobacteraceae</taxon>
        <taxon>Bradyrhizobium</taxon>
    </lineage>
</organism>
<dbReference type="GO" id="GO:0005886">
    <property type="term" value="C:plasma membrane"/>
    <property type="evidence" value="ECO:0007669"/>
    <property type="project" value="UniProtKB-SubCell"/>
</dbReference>
<dbReference type="Gene3D" id="1.20.1250.20">
    <property type="entry name" value="MFS general substrate transporter like domains"/>
    <property type="match status" value="2"/>
</dbReference>
<evidence type="ECO:0000313" key="8">
    <source>
        <dbReference type="EMBL" id="VIO65853.1"/>
    </source>
</evidence>
<dbReference type="Pfam" id="PF07690">
    <property type="entry name" value="MFS_1"/>
    <property type="match status" value="1"/>
</dbReference>
<evidence type="ECO:0000256" key="5">
    <source>
        <dbReference type="ARBA" id="ARBA00023136"/>
    </source>
</evidence>
<dbReference type="AlphaFoldDB" id="A0A508STR5"/>
<dbReference type="InterPro" id="IPR011701">
    <property type="entry name" value="MFS"/>
</dbReference>
<evidence type="ECO:0000256" key="1">
    <source>
        <dbReference type="ARBA" id="ARBA00004651"/>
    </source>
</evidence>
<protein>
    <submittedName>
        <fullName evidence="8">Purine efflux pump PbuE</fullName>
    </submittedName>
</protein>
<dbReference type="InterPro" id="IPR036259">
    <property type="entry name" value="MFS_trans_sf"/>
</dbReference>
<comment type="caution">
    <text evidence="8">The sequence shown here is derived from an EMBL/GenBank/DDBJ whole genome shotgun (WGS) entry which is preliminary data.</text>
</comment>
<feature type="transmembrane region" description="Helical" evidence="6">
    <location>
        <begin position="234"/>
        <end position="258"/>
    </location>
</feature>
<dbReference type="PANTHER" id="PTHR43124:SF10">
    <property type="entry name" value="PURINE EFFLUX PUMP PBUE"/>
    <property type="match status" value="1"/>
</dbReference>
<evidence type="ECO:0000256" key="2">
    <source>
        <dbReference type="ARBA" id="ARBA00022475"/>
    </source>
</evidence>
<dbReference type="Proteomes" id="UP000328092">
    <property type="component" value="Unassembled WGS sequence"/>
</dbReference>
<feature type="transmembrane region" description="Helical" evidence="6">
    <location>
        <begin position="360"/>
        <end position="383"/>
    </location>
</feature>
<feature type="transmembrane region" description="Helical" evidence="6">
    <location>
        <begin position="41"/>
        <end position="61"/>
    </location>
</feature>
<feature type="transmembrane region" description="Helical" evidence="6">
    <location>
        <begin position="322"/>
        <end position="339"/>
    </location>
</feature>
<gene>
    <name evidence="8" type="primary">pbuE_2</name>
    <name evidence="8" type="ORF">CI1B_09610</name>
</gene>
<accession>A0A508STR5</accession>
<feature type="transmembrane region" description="Helical" evidence="6">
    <location>
        <begin position="73"/>
        <end position="96"/>
    </location>
</feature>
<dbReference type="PANTHER" id="PTHR43124">
    <property type="entry name" value="PURINE EFFLUX PUMP PBUE"/>
    <property type="match status" value="1"/>
</dbReference>
<proteinExistence type="predicted"/>
<feature type="transmembrane region" description="Helical" evidence="6">
    <location>
        <begin position="163"/>
        <end position="186"/>
    </location>
</feature>
<evidence type="ECO:0000256" key="3">
    <source>
        <dbReference type="ARBA" id="ARBA00022692"/>
    </source>
</evidence>
<comment type="subcellular location">
    <subcellularLocation>
        <location evidence="1">Cell membrane</location>
        <topology evidence="1">Multi-pass membrane protein</topology>
    </subcellularLocation>
</comment>
<feature type="transmembrane region" description="Helical" evidence="6">
    <location>
        <begin position="103"/>
        <end position="123"/>
    </location>
</feature>
<evidence type="ECO:0000256" key="6">
    <source>
        <dbReference type="SAM" id="Phobius"/>
    </source>
</evidence>
<keyword evidence="9" id="KW-1185">Reference proteome</keyword>
<feature type="transmembrane region" description="Helical" evidence="6">
    <location>
        <begin position="297"/>
        <end position="316"/>
    </location>
</feature>
<dbReference type="PROSITE" id="PS50850">
    <property type="entry name" value="MFS"/>
    <property type="match status" value="1"/>
</dbReference>
<dbReference type="EMBL" id="CAADFC020000004">
    <property type="protein sequence ID" value="VIO65853.1"/>
    <property type="molecule type" value="Genomic_DNA"/>
</dbReference>
<feature type="transmembrane region" description="Helical" evidence="6">
    <location>
        <begin position="192"/>
        <end position="213"/>
    </location>
</feature>
<feature type="transmembrane region" description="Helical" evidence="6">
    <location>
        <begin position="129"/>
        <end position="156"/>
    </location>
</feature>
<dbReference type="SUPFAM" id="SSF103473">
    <property type="entry name" value="MFS general substrate transporter"/>
    <property type="match status" value="1"/>
</dbReference>
<keyword evidence="4 6" id="KW-1133">Transmembrane helix</keyword>
<name>A0A508STR5_9BRAD</name>
<keyword evidence="2" id="KW-1003">Cell membrane</keyword>
<dbReference type="CDD" id="cd17324">
    <property type="entry name" value="MFS_NepI_like"/>
    <property type="match status" value="1"/>
</dbReference>
<evidence type="ECO:0000313" key="9">
    <source>
        <dbReference type="Proteomes" id="UP000328092"/>
    </source>
</evidence>
<evidence type="ECO:0000259" key="7">
    <source>
        <dbReference type="PROSITE" id="PS50850"/>
    </source>
</evidence>
<keyword evidence="5 6" id="KW-0472">Membrane</keyword>
<feature type="transmembrane region" description="Helical" evidence="6">
    <location>
        <begin position="270"/>
        <end position="290"/>
    </location>
</feature>
<dbReference type="InterPro" id="IPR020846">
    <property type="entry name" value="MFS_dom"/>
</dbReference>
<reference evidence="8" key="1">
    <citation type="submission" date="2019-02" db="EMBL/GenBank/DDBJ databases">
        <authorList>
            <person name="Pothier F.J."/>
        </authorList>
    </citation>
    <scope>NUCLEOTIDE SEQUENCE</scope>
    <source>
        <strain evidence="8">CI-1B</strain>
    </source>
</reference>
<keyword evidence="3 6" id="KW-0812">Transmembrane</keyword>
<dbReference type="InterPro" id="IPR050189">
    <property type="entry name" value="MFS_Efflux_Transporters"/>
</dbReference>
<evidence type="ECO:0000256" key="4">
    <source>
        <dbReference type="ARBA" id="ARBA00022989"/>
    </source>
</evidence>
<feature type="domain" description="Major facilitator superfamily (MFS) profile" evidence="7">
    <location>
        <begin position="38"/>
        <end position="413"/>
    </location>
</feature>